<name>A0A0E9SSJ6_ANGAN</name>
<dbReference type="AlphaFoldDB" id="A0A0E9SSJ6"/>
<protein>
    <submittedName>
        <fullName evidence="1">Uncharacterized protein</fullName>
    </submittedName>
</protein>
<proteinExistence type="predicted"/>
<organism evidence="1">
    <name type="scientific">Anguilla anguilla</name>
    <name type="common">European freshwater eel</name>
    <name type="synonym">Muraena anguilla</name>
    <dbReference type="NCBI Taxonomy" id="7936"/>
    <lineage>
        <taxon>Eukaryota</taxon>
        <taxon>Metazoa</taxon>
        <taxon>Chordata</taxon>
        <taxon>Craniata</taxon>
        <taxon>Vertebrata</taxon>
        <taxon>Euteleostomi</taxon>
        <taxon>Actinopterygii</taxon>
        <taxon>Neopterygii</taxon>
        <taxon>Teleostei</taxon>
        <taxon>Anguilliformes</taxon>
        <taxon>Anguillidae</taxon>
        <taxon>Anguilla</taxon>
    </lineage>
</organism>
<sequence>MNPTLFHVSIYMVSNRNSSTTLPWILISLLVQ</sequence>
<dbReference type="EMBL" id="GBXM01064932">
    <property type="protein sequence ID" value="JAH43645.1"/>
    <property type="molecule type" value="Transcribed_RNA"/>
</dbReference>
<accession>A0A0E9SSJ6</accession>
<evidence type="ECO:0000313" key="1">
    <source>
        <dbReference type="EMBL" id="JAH43645.1"/>
    </source>
</evidence>
<reference evidence="1" key="2">
    <citation type="journal article" date="2015" name="Fish Shellfish Immunol.">
        <title>Early steps in the European eel (Anguilla anguilla)-Vibrio vulnificus interaction in the gills: Role of the RtxA13 toxin.</title>
        <authorList>
            <person name="Callol A."/>
            <person name="Pajuelo D."/>
            <person name="Ebbesson L."/>
            <person name="Teles M."/>
            <person name="MacKenzie S."/>
            <person name="Amaro C."/>
        </authorList>
    </citation>
    <scope>NUCLEOTIDE SEQUENCE</scope>
</reference>
<reference evidence="1" key="1">
    <citation type="submission" date="2014-11" db="EMBL/GenBank/DDBJ databases">
        <authorList>
            <person name="Amaro Gonzalez C."/>
        </authorList>
    </citation>
    <scope>NUCLEOTIDE SEQUENCE</scope>
</reference>